<keyword evidence="8" id="KW-0624">Polysaccharide degradation</keyword>
<keyword evidence="4" id="KW-0378">Hydrolase</keyword>
<evidence type="ECO:0000256" key="4">
    <source>
        <dbReference type="ARBA" id="ARBA00022801"/>
    </source>
</evidence>
<dbReference type="EC" id="3.2.1.39" evidence="3"/>
<dbReference type="Proteomes" id="UP001239445">
    <property type="component" value="Unassembled WGS sequence"/>
</dbReference>
<dbReference type="InterPro" id="IPR040720">
    <property type="entry name" value="GH81_C"/>
</dbReference>
<dbReference type="GO" id="GO:0009986">
    <property type="term" value="C:cell surface"/>
    <property type="evidence" value="ECO:0007669"/>
    <property type="project" value="TreeGrafter"/>
</dbReference>
<gene>
    <name evidence="11" type="ORF">QBC47DRAFT_292406</name>
</gene>
<dbReference type="GO" id="GO:0052861">
    <property type="term" value="F:endo-1,3(4)-beta-glucanase activity"/>
    <property type="evidence" value="ECO:0007669"/>
    <property type="project" value="InterPro"/>
</dbReference>
<evidence type="ECO:0000256" key="2">
    <source>
        <dbReference type="ARBA" id="ARBA00010730"/>
    </source>
</evidence>
<accession>A0AAJ0FF76</accession>
<comment type="catalytic activity">
    <reaction evidence="1">
        <text>Hydrolysis of (1-&gt;3)-beta-D-glucosidic linkages in (1-&gt;3)-beta-D-glucans.</text>
        <dbReference type="EC" id="3.2.1.39"/>
    </reaction>
</comment>
<dbReference type="Gene3D" id="2.70.98.30">
    <property type="entry name" value="Golgi alpha-mannosidase II, domain 4"/>
    <property type="match status" value="1"/>
</dbReference>
<dbReference type="Gene3D" id="1.10.287.1170">
    <property type="entry name" value="glycoside hydrolase family 81 endo-[beta] glucanase"/>
    <property type="match status" value="1"/>
</dbReference>
<evidence type="ECO:0000256" key="1">
    <source>
        <dbReference type="ARBA" id="ARBA00000382"/>
    </source>
</evidence>
<dbReference type="Pfam" id="PF03639">
    <property type="entry name" value="Glyco_hydro_81"/>
    <property type="match status" value="1"/>
</dbReference>
<dbReference type="PANTHER" id="PTHR31983">
    <property type="entry name" value="ENDO-1,3(4)-BETA-GLUCANASE 1"/>
    <property type="match status" value="1"/>
</dbReference>
<evidence type="ECO:0000256" key="3">
    <source>
        <dbReference type="ARBA" id="ARBA00012780"/>
    </source>
</evidence>
<dbReference type="GO" id="GO:0042973">
    <property type="term" value="F:glucan endo-1,3-beta-D-glucosidase activity"/>
    <property type="evidence" value="ECO:0007669"/>
    <property type="project" value="UniProtKB-EC"/>
</dbReference>
<keyword evidence="6" id="KW-0326">Glycosidase</keyword>
<feature type="domain" description="Glycosyl hydrolase family 81 N-terminal" evidence="9">
    <location>
        <begin position="26"/>
        <end position="347"/>
    </location>
</feature>
<dbReference type="EMBL" id="MU839828">
    <property type="protein sequence ID" value="KAK1759554.1"/>
    <property type="molecule type" value="Genomic_DNA"/>
</dbReference>
<dbReference type="PANTHER" id="PTHR31983:SF0">
    <property type="entry name" value="GLUCAN ENDO-1,3-BETA-D-GLUCOSIDASE 2"/>
    <property type="match status" value="1"/>
</dbReference>
<keyword evidence="12" id="KW-1185">Reference proteome</keyword>
<feature type="domain" description="Glycosyl hydrolase family 81 C-terminal" evidence="10">
    <location>
        <begin position="355"/>
        <end position="704"/>
    </location>
</feature>
<keyword evidence="5" id="KW-0119">Carbohydrate metabolism</keyword>
<evidence type="ECO:0000259" key="9">
    <source>
        <dbReference type="Pfam" id="PF03639"/>
    </source>
</evidence>
<evidence type="ECO:0000256" key="7">
    <source>
        <dbReference type="ARBA" id="ARBA00023316"/>
    </source>
</evidence>
<dbReference type="GO" id="GO:0071555">
    <property type="term" value="P:cell wall organization"/>
    <property type="evidence" value="ECO:0007669"/>
    <property type="project" value="UniProtKB-KW"/>
</dbReference>
<dbReference type="AlphaFoldDB" id="A0AAJ0FF76"/>
<evidence type="ECO:0000256" key="5">
    <source>
        <dbReference type="ARBA" id="ARBA00023277"/>
    </source>
</evidence>
<evidence type="ECO:0000256" key="6">
    <source>
        <dbReference type="ARBA" id="ARBA00023295"/>
    </source>
</evidence>
<comment type="similarity">
    <text evidence="2">Belongs to the glycosyl hydrolase 81 family.</text>
</comment>
<dbReference type="PROSITE" id="PS52008">
    <property type="entry name" value="GH81"/>
    <property type="match status" value="1"/>
</dbReference>
<evidence type="ECO:0000313" key="11">
    <source>
        <dbReference type="EMBL" id="KAK1759554.1"/>
    </source>
</evidence>
<evidence type="ECO:0000259" key="10">
    <source>
        <dbReference type="Pfam" id="PF17652"/>
    </source>
</evidence>
<proteinExistence type="inferred from homology"/>
<reference evidence="11" key="1">
    <citation type="submission" date="2023-06" db="EMBL/GenBank/DDBJ databases">
        <title>Genome-scale phylogeny and comparative genomics of the fungal order Sordariales.</title>
        <authorList>
            <consortium name="Lawrence Berkeley National Laboratory"/>
            <person name="Hensen N."/>
            <person name="Bonometti L."/>
            <person name="Westerberg I."/>
            <person name="Brannstrom I.O."/>
            <person name="Guillou S."/>
            <person name="Cros-Aarteil S."/>
            <person name="Calhoun S."/>
            <person name="Haridas S."/>
            <person name="Kuo A."/>
            <person name="Mondo S."/>
            <person name="Pangilinan J."/>
            <person name="Riley R."/>
            <person name="Labutti K."/>
            <person name="Andreopoulos B."/>
            <person name="Lipzen A."/>
            <person name="Chen C."/>
            <person name="Yanf M."/>
            <person name="Daum C."/>
            <person name="Ng V."/>
            <person name="Clum A."/>
            <person name="Steindorff A."/>
            <person name="Ohm R."/>
            <person name="Martin F."/>
            <person name="Silar P."/>
            <person name="Natvig D."/>
            <person name="Lalanne C."/>
            <person name="Gautier V."/>
            <person name="Ament-Velasquez S.L."/>
            <person name="Kruys A."/>
            <person name="Hutchinson M.I."/>
            <person name="Powell A.J."/>
            <person name="Barry K."/>
            <person name="Miller A.N."/>
            <person name="Grigoriev I.V."/>
            <person name="Debuchy R."/>
            <person name="Gladieux P."/>
            <person name="Thoren M.H."/>
            <person name="Johannesson H."/>
        </authorList>
    </citation>
    <scope>NUCLEOTIDE SEQUENCE</scope>
    <source>
        <strain evidence="11">PSN4</strain>
    </source>
</reference>
<organism evidence="11 12">
    <name type="scientific">Echria macrotheca</name>
    <dbReference type="NCBI Taxonomy" id="438768"/>
    <lineage>
        <taxon>Eukaryota</taxon>
        <taxon>Fungi</taxon>
        <taxon>Dikarya</taxon>
        <taxon>Ascomycota</taxon>
        <taxon>Pezizomycotina</taxon>
        <taxon>Sordariomycetes</taxon>
        <taxon>Sordariomycetidae</taxon>
        <taxon>Sordariales</taxon>
        <taxon>Schizotheciaceae</taxon>
        <taxon>Echria</taxon>
    </lineage>
</organism>
<keyword evidence="7" id="KW-0961">Cell wall biogenesis/degradation</keyword>
<comment type="caution">
    <text evidence="11">The sequence shown here is derived from an EMBL/GenBank/DDBJ whole genome shotgun (WGS) entry which is preliminary data.</text>
</comment>
<sequence length="721" mass="78073">MPTKNIFADPIATDRPPAAISARSDHPAPRVGVQGSGPIQTNKFFANFFLGSQQAPAYLFPYSVAWAGGKGTTGSWGLSISHIEASQRVFGEADPQTGAARYYINPVGIQSLCLSAKELGPGTTLTSDNITESGVSISLNPPGQGSPAIRFPLVQGSAFITALYNGVSPVIESGVYFKTVTRTTQTVKPGITKFRINLDDGTVWLLYAQQAQGTAPLDLRVLNNGAAQSNGTFTGVIQVAKDPGNAEALYDAACGAYSTGTDLSGQVDDSKGEYTFRFRKAGLASATLAMWALPHHQSSFSSATKSKMSDVELNTPTTGTARLVVADQWTMEEPDLPTGVAFVPWSPQAGSVGTLSSSAKAFIHNITLQELSQNMVSQSNQDSMYFSGKALAKFASIILAAKDLLEDEPLAVAGLNQLKLAFSRFAENQQRYPLVYESAWGGVVSSASYVTGDSGIDFGNSYYNDHHFHYGYFIYAAAVIGHLDPSWIDVNKAYVNTLVRDISNPSSKDTLFPVWRCFDWYHGHSWAHGLFETSDGKNQESSSEDSMHAYAIKMWGTVTGDSNMAARGNLMLAVQARSFNDYYLYSSSNKVQPPEFIGNKAAGILFENKIDHTTFFGTNVEYIQGIHMIPLLPHTPYVRKPDFVSEEWKTYFDSGRADQTAGGWKGILFGNLATVDPRSAYAFFSSPGFDPSWIDGGASLTWYLCYAAGRSLPLHRETCGC</sequence>
<dbReference type="InterPro" id="IPR040451">
    <property type="entry name" value="GH81_N"/>
</dbReference>
<protein>
    <recommendedName>
        <fullName evidence="3">glucan endo-1,3-beta-D-glucosidase</fullName>
        <ecNumber evidence="3">3.2.1.39</ecNumber>
    </recommendedName>
</protein>
<evidence type="ECO:0000256" key="8">
    <source>
        <dbReference type="ARBA" id="ARBA00023326"/>
    </source>
</evidence>
<dbReference type="GO" id="GO:0000272">
    <property type="term" value="P:polysaccharide catabolic process"/>
    <property type="evidence" value="ECO:0007669"/>
    <property type="project" value="UniProtKB-KW"/>
</dbReference>
<dbReference type="InterPro" id="IPR005200">
    <property type="entry name" value="Endo-beta-glucanase"/>
</dbReference>
<evidence type="ECO:0000313" key="12">
    <source>
        <dbReference type="Proteomes" id="UP001239445"/>
    </source>
</evidence>
<name>A0AAJ0FF76_9PEZI</name>
<dbReference type="Pfam" id="PF17652">
    <property type="entry name" value="Glyco_hydro81C"/>
    <property type="match status" value="1"/>
</dbReference>